<reference evidence="1" key="1">
    <citation type="journal article" date="2020" name="Antimicrob. Agents Chemother.">
        <title>The novel macrolide resistance genes mef(D), msr(F) and msr(H) are present on resistance islands in Macrococcus canis, Macrococcus caseolyticus and Staphylococcus aureus.</title>
        <authorList>
            <person name="Schwendener S."/>
            <person name="Dona V."/>
            <person name="Perreten V."/>
        </authorList>
    </citation>
    <scope>NUCLEOTIDE SEQUENCE</scope>
    <source>
        <strain evidence="1">Epi0076A</strain>
    </source>
</reference>
<proteinExistence type="predicted"/>
<dbReference type="EMBL" id="CP047363">
    <property type="protein sequence ID" value="QIH79076.1"/>
    <property type="molecule type" value="Genomic_DNA"/>
</dbReference>
<accession>A0AAE7C0P2</accession>
<gene>
    <name evidence="1" type="ORF">GTN30_10510</name>
</gene>
<evidence type="ECO:0000313" key="1">
    <source>
        <dbReference type="EMBL" id="QIH79076.1"/>
    </source>
</evidence>
<sequence>MLINLNDLHINFDLENDIPYFQVLDRNKLRLDFSGIEIKDINFIVNTVFKESSINCSFLSEYIKPVKFREKTNVGRYITINNWKEALHTESDVYIISTINDINLTEVILYLNYIKRGDIEPFIVFYDKESLIYISNTVVDIISDSNDVITILRRRFCN</sequence>
<name>A0AAE7C0P2_9STAP</name>
<evidence type="ECO:0000313" key="2">
    <source>
        <dbReference type="Proteomes" id="UP000501122"/>
    </source>
</evidence>
<dbReference type="Proteomes" id="UP000501122">
    <property type="component" value="Chromosome"/>
</dbReference>
<dbReference type="RefSeq" id="WP_164953820.1">
    <property type="nucleotide sequence ID" value="NZ_CP047363.1"/>
</dbReference>
<organism evidence="1 2">
    <name type="scientific">Macrococcoides canis</name>
    <dbReference type="NCBI Taxonomy" id="1855823"/>
    <lineage>
        <taxon>Bacteria</taxon>
        <taxon>Bacillati</taxon>
        <taxon>Bacillota</taxon>
        <taxon>Bacilli</taxon>
        <taxon>Bacillales</taxon>
        <taxon>Staphylococcaceae</taxon>
        <taxon>Macrococcoides</taxon>
    </lineage>
</organism>
<dbReference type="AlphaFoldDB" id="A0AAE7C0P2"/>
<protein>
    <submittedName>
        <fullName evidence="1">Phage tail protein</fullName>
    </submittedName>
</protein>